<feature type="transmembrane region" description="Helical" evidence="1">
    <location>
        <begin position="626"/>
        <end position="647"/>
    </location>
</feature>
<reference evidence="3" key="1">
    <citation type="journal article" date="2018" name="Nat. Plants">
        <title>Whole-genome landscape of Medicago truncatula symbiotic genes.</title>
        <authorList>
            <person name="Pecrix Y."/>
            <person name="Gamas P."/>
            <person name="Carrere S."/>
        </authorList>
    </citation>
    <scope>NUCLEOTIDE SEQUENCE</scope>
    <source>
        <tissue evidence="3">Leaves</tissue>
    </source>
</reference>
<protein>
    <submittedName>
        <fullName evidence="3">Putative RNA-directed DNA polymerase</fullName>
        <ecNumber evidence="3">2.7.7.49</ecNumber>
    </submittedName>
</protein>
<dbReference type="GO" id="GO:0003964">
    <property type="term" value="F:RNA-directed DNA polymerase activity"/>
    <property type="evidence" value="ECO:0007669"/>
    <property type="project" value="UniProtKB-KW"/>
</dbReference>
<name>A0A396HSE3_MEDTR</name>
<dbReference type="EC" id="2.7.7.49" evidence="3"/>
<dbReference type="Gramene" id="rna29937">
    <property type="protein sequence ID" value="RHN54844.1"/>
    <property type="gene ID" value="gene29937"/>
</dbReference>
<evidence type="ECO:0000313" key="3">
    <source>
        <dbReference type="EMBL" id="RHN54844.1"/>
    </source>
</evidence>
<accession>A0A396HSE3</accession>
<evidence type="ECO:0000259" key="2">
    <source>
        <dbReference type="PROSITE" id="PS50878"/>
    </source>
</evidence>
<feature type="transmembrane region" description="Helical" evidence="1">
    <location>
        <begin position="347"/>
        <end position="368"/>
    </location>
</feature>
<dbReference type="InterPro" id="IPR000477">
    <property type="entry name" value="RT_dom"/>
</dbReference>
<organism evidence="3">
    <name type="scientific">Medicago truncatula</name>
    <name type="common">Barrel medic</name>
    <name type="synonym">Medicago tribuloides</name>
    <dbReference type="NCBI Taxonomy" id="3880"/>
    <lineage>
        <taxon>Eukaryota</taxon>
        <taxon>Viridiplantae</taxon>
        <taxon>Streptophyta</taxon>
        <taxon>Embryophyta</taxon>
        <taxon>Tracheophyta</taxon>
        <taxon>Spermatophyta</taxon>
        <taxon>Magnoliopsida</taxon>
        <taxon>eudicotyledons</taxon>
        <taxon>Gunneridae</taxon>
        <taxon>Pentapetalae</taxon>
        <taxon>rosids</taxon>
        <taxon>fabids</taxon>
        <taxon>Fabales</taxon>
        <taxon>Fabaceae</taxon>
        <taxon>Papilionoideae</taxon>
        <taxon>50 kb inversion clade</taxon>
        <taxon>NPAAA clade</taxon>
        <taxon>Hologalegina</taxon>
        <taxon>IRL clade</taxon>
        <taxon>Trifolieae</taxon>
        <taxon>Medicago</taxon>
    </lineage>
</organism>
<keyword evidence="1" id="KW-0812">Transmembrane</keyword>
<dbReference type="InterPro" id="IPR006553">
    <property type="entry name" value="Leu-rich_rpt_Cys-con_subtyp"/>
</dbReference>
<keyword evidence="1" id="KW-1133">Transmembrane helix</keyword>
<dbReference type="PROSITE" id="PS50878">
    <property type="entry name" value="RT_POL"/>
    <property type="match status" value="1"/>
</dbReference>
<dbReference type="PANTHER" id="PTHR33116">
    <property type="entry name" value="REVERSE TRANSCRIPTASE ZINC-BINDING DOMAIN-CONTAINING PROTEIN-RELATED-RELATED"/>
    <property type="match status" value="1"/>
</dbReference>
<dbReference type="SMART" id="SM00367">
    <property type="entry name" value="LRR_CC"/>
    <property type="match status" value="4"/>
</dbReference>
<evidence type="ECO:0000256" key="1">
    <source>
        <dbReference type="SAM" id="Phobius"/>
    </source>
</evidence>
<dbReference type="FunFam" id="3.80.10.10:FF:000930">
    <property type="entry name" value="F-box/LRR-repeat protein 20"/>
    <property type="match status" value="1"/>
</dbReference>
<dbReference type="Proteomes" id="UP000265566">
    <property type="component" value="Chromosome 5"/>
</dbReference>
<keyword evidence="1" id="KW-0472">Membrane</keyword>
<dbReference type="Pfam" id="PF13516">
    <property type="entry name" value="LRR_6"/>
    <property type="match status" value="1"/>
</dbReference>
<dbReference type="SUPFAM" id="SSF52047">
    <property type="entry name" value="RNI-like"/>
    <property type="match status" value="2"/>
</dbReference>
<dbReference type="AlphaFoldDB" id="A0A396HSE3"/>
<dbReference type="Pfam" id="PF00078">
    <property type="entry name" value="RVT_1"/>
    <property type="match status" value="1"/>
</dbReference>
<sequence length="810" mass="92530">MKMTLISLKCFNMDGLRHANLAPIFNCFPFLQELDLSHSIDLFDFKLKEVSLALPKLRKINLSGNNISDQSLFYLCKNCEFLEEIEMISVYHITVAGVASAIRERPGLRNLVDGVAVINEVVDFARRANRECLILKVDFEKAYDTVDWGFLEYMLKRVGFCTKWINWMKACVFGGNMSILVNGSPTEEISIERGLKQGDPLAPFLFLLVAEGFSGLMRNAVNSNSFKGFDLRSNGLVVSHLQYADDTLCIGEASVDNLWTLKALLRGFEMASGLRVNFAKSCLIGVNVGREFMDAACNFMNCREGALPFKYLGLPVGANPRRLSTWEPLLDCLNIRLNSWGNKYVSLGGRVVLLNAVLNAIPIFYLSFFKLPVKVWKKVVSIQRQFLWGGVKGGNKGLVVNLIDSLEGWEKVEEVDSWWWKLEEDGIFSVSSSYVSLESSLLPIEPLERTKKVVFELVWKSPAPSKVVAFSWQLLLNRIPTKDNLLSRRILAPVSLGRCEFCEQVAETATHLFLHCEWTFKVWSKVGGWLGINFITPQSLFQHFECWNGEIGRRKLRKGYWLIWHAVLWTIWKARNDRIFNNILKDFDKIVEVIKVISWNWANSRLKSPPCLYYEWCVWDFFLSRLLFWCVFGLLVSAVAAAGWCCLEQYYNSSSSFVLFWRCCRHRVFVLLVYFGVNNISSFKKKSLASSFGAMLFEMNFVVPKLEVLNLSRSATDDETLYAISKSCRGLLQLDLENCYAVTGKGVRQVVEKCTKLREINLRDCQNVADNVVSLMVLSRPSLRKITIPPFYHPSDHERELFLHHGCLVS</sequence>
<dbReference type="InterPro" id="IPR001611">
    <property type="entry name" value="Leu-rich_rpt"/>
</dbReference>
<proteinExistence type="predicted"/>
<keyword evidence="3" id="KW-0808">Transferase</keyword>
<dbReference type="PANTHER" id="PTHR33116:SF78">
    <property type="entry name" value="OS12G0587133 PROTEIN"/>
    <property type="match status" value="1"/>
</dbReference>
<gene>
    <name evidence="3" type="ORF">MtrunA17_Chr5g0411291</name>
</gene>
<dbReference type="Pfam" id="PF13966">
    <property type="entry name" value="zf-RVT"/>
    <property type="match status" value="1"/>
</dbReference>
<feature type="transmembrane region" description="Helical" evidence="1">
    <location>
        <begin position="659"/>
        <end position="677"/>
    </location>
</feature>
<dbReference type="EMBL" id="PSQE01000005">
    <property type="protein sequence ID" value="RHN54844.1"/>
    <property type="molecule type" value="Genomic_DNA"/>
</dbReference>
<dbReference type="Gene3D" id="3.80.10.10">
    <property type="entry name" value="Ribonuclease Inhibitor"/>
    <property type="match status" value="2"/>
</dbReference>
<dbReference type="CDD" id="cd01650">
    <property type="entry name" value="RT_nLTR_like"/>
    <property type="match status" value="1"/>
</dbReference>
<keyword evidence="3" id="KW-0695">RNA-directed DNA polymerase</keyword>
<comment type="caution">
    <text evidence="3">The sequence shown here is derived from an EMBL/GenBank/DDBJ whole genome shotgun (WGS) entry which is preliminary data.</text>
</comment>
<feature type="domain" description="Reverse transcriptase" evidence="2">
    <location>
        <begin position="1"/>
        <end position="316"/>
    </location>
</feature>
<keyword evidence="3" id="KW-0548">Nucleotidyltransferase</keyword>
<dbReference type="InterPro" id="IPR032675">
    <property type="entry name" value="LRR_dom_sf"/>
</dbReference>
<dbReference type="InterPro" id="IPR026960">
    <property type="entry name" value="RVT-Znf"/>
</dbReference>